<dbReference type="GO" id="GO:0005886">
    <property type="term" value="C:plasma membrane"/>
    <property type="evidence" value="ECO:0007669"/>
    <property type="project" value="UniProtKB-SubCell"/>
</dbReference>
<comment type="catalytic activity">
    <reaction evidence="8">
        <text>4 Fe(II)-[cytochrome c] + O2 + 8 H(+)(in) = 4 Fe(III)-[cytochrome c] + 2 H2O + 4 H(+)(out)</text>
        <dbReference type="Rhea" id="RHEA:11436"/>
        <dbReference type="Rhea" id="RHEA-COMP:10350"/>
        <dbReference type="Rhea" id="RHEA-COMP:14399"/>
        <dbReference type="ChEBI" id="CHEBI:15377"/>
        <dbReference type="ChEBI" id="CHEBI:15378"/>
        <dbReference type="ChEBI" id="CHEBI:15379"/>
        <dbReference type="ChEBI" id="CHEBI:29033"/>
        <dbReference type="ChEBI" id="CHEBI:29034"/>
        <dbReference type="EC" id="7.1.1.9"/>
    </reaction>
</comment>
<evidence type="ECO:0000256" key="5">
    <source>
        <dbReference type="ARBA" id="ARBA00022989"/>
    </source>
</evidence>
<organism evidence="12 13">
    <name type="scientific">Mycolicibacterium moriokaense</name>
    <dbReference type="NCBI Taxonomy" id="39691"/>
    <lineage>
        <taxon>Bacteria</taxon>
        <taxon>Bacillati</taxon>
        <taxon>Actinomycetota</taxon>
        <taxon>Actinomycetes</taxon>
        <taxon>Mycobacteriales</taxon>
        <taxon>Mycobacteriaceae</taxon>
        <taxon>Mycolicibacterium</taxon>
    </lineage>
</organism>
<feature type="transmembrane region" description="Helical" evidence="10">
    <location>
        <begin position="102"/>
        <end position="123"/>
    </location>
</feature>
<dbReference type="AlphaFoldDB" id="A0AAD1HFB1"/>
<evidence type="ECO:0000313" key="13">
    <source>
        <dbReference type="Proteomes" id="UP000466681"/>
    </source>
</evidence>
<evidence type="ECO:0000313" key="12">
    <source>
        <dbReference type="EMBL" id="BBX03944.1"/>
    </source>
</evidence>
<evidence type="ECO:0000256" key="10">
    <source>
        <dbReference type="SAM" id="Phobius"/>
    </source>
</evidence>
<evidence type="ECO:0000259" key="11">
    <source>
        <dbReference type="PROSITE" id="PS50253"/>
    </source>
</evidence>
<dbReference type="Proteomes" id="UP000466681">
    <property type="component" value="Chromosome"/>
</dbReference>
<dbReference type="Pfam" id="PF00510">
    <property type="entry name" value="COX3"/>
    <property type="match status" value="1"/>
</dbReference>
<dbReference type="InterPro" id="IPR000298">
    <property type="entry name" value="Cyt_c_oxidase-like_su3"/>
</dbReference>
<reference evidence="12 13" key="1">
    <citation type="journal article" date="2019" name="Emerg. Microbes Infect.">
        <title>Comprehensive subspecies identification of 175 nontuberculous mycobacteria species based on 7547 genomic profiles.</title>
        <authorList>
            <person name="Matsumoto Y."/>
            <person name="Kinjo T."/>
            <person name="Motooka D."/>
            <person name="Nabeya D."/>
            <person name="Jung N."/>
            <person name="Uechi K."/>
            <person name="Horii T."/>
            <person name="Iida T."/>
            <person name="Fujita J."/>
            <person name="Nakamura S."/>
        </authorList>
    </citation>
    <scope>NUCLEOTIDE SEQUENCE [LARGE SCALE GENOMIC DNA]</scope>
    <source>
        <strain evidence="12 13">JCM 6375</strain>
    </source>
</reference>
<keyword evidence="6 10" id="KW-0472">Membrane</keyword>
<comment type="subcellular location">
    <subcellularLocation>
        <location evidence="9">Cell membrane</location>
        <topology evidence="9">Multi-pass membrane protein</topology>
    </subcellularLocation>
    <subcellularLocation>
        <location evidence="1">Membrane</location>
        <topology evidence="1">Multi-pass membrane protein</topology>
    </subcellularLocation>
</comment>
<dbReference type="Gene3D" id="1.20.120.80">
    <property type="entry name" value="Cytochrome c oxidase, subunit III, four-helix bundle"/>
    <property type="match status" value="1"/>
</dbReference>
<protein>
    <recommendedName>
        <fullName evidence="3">Probable cytochrome c oxidase subunit 3</fullName>
    </recommendedName>
    <alternativeName>
        <fullName evidence="7">Cytochrome aa3 subunit 3</fullName>
    </alternativeName>
</protein>
<gene>
    <name evidence="12" type="ORF">MMOR_48800</name>
</gene>
<dbReference type="InterPro" id="IPR013833">
    <property type="entry name" value="Cyt_c_oxidase_su3_a-hlx"/>
</dbReference>
<evidence type="ECO:0000256" key="8">
    <source>
        <dbReference type="ARBA" id="ARBA00047816"/>
    </source>
</evidence>
<dbReference type="SUPFAM" id="SSF81452">
    <property type="entry name" value="Cytochrome c oxidase subunit III-like"/>
    <property type="match status" value="1"/>
</dbReference>
<dbReference type="GO" id="GO:0004129">
    <property type="term" value="F:cytochrome-c oxidase activity"/>
    <property type="evidence" value="ECO:0007669"/>
    <property type="project" value="UniProtKB-EC"/>
</dbReference>
<dbReference type="GO" id="GO:0019646">
    <property type="term" value="P:aerobic electron transport chain"/>
    <property type="evidence" value="ECO:0007669"/>
    <property type="project" value="InterPro"/>
</dbReference>
<feature type="transmembrane region" description="Helical" evidence="10">
    <location>
        <begin position="181"/>
        <end position="201"/>
    </location>
</feature>
<keyword evidence="5 10" id="KW-1133">Transmembrane helix</keyword>
<accession>A0AAD1HFB1</accession>
<dbReference type="KEGG" id="mmor:MMOR_48800"/>
<dbReference type="PANTHER" id="PTHR11403">
    <property type="entry name" value="CYTOCHROME C OXIDASE SUBUNIT III"/>
    <property type="match status" value="1"/>
</dbReference>
<sequence>MTSQSVASTPTTAPPTRRPAVVPGEAGVWVFILTEMAIFTALFGVIVWNRAHEPAMFAEGQSLLNQPLGLVNTVVLIIGSVLVVLAIDASQQDRYREASQRLIAAMACGLLFLIIKAAEYGMAMDHGMWIHTNTFWMLFFAVTGAHLVHVLVGTLVLGLIRPRTASGLTGPRDRELFVSATCYWHMVDLLWLVLFPLFYLVN</sequence>
<feature type="domain" description="Heme-copper oxidase subunit III family profile" evidence="11">
    <location>
        <begin position="27"/>
        <end position="202"/>
    </location>
</feature>
<evidence type="ECO:0000256" key="3">
    <source>
        <dbReference type="ARBA" id="ARBA00022347"/>
    </source>
</evidence>
<dbReference type="InterPro" id="IPR024791">
    <property type="entry name" value="Cyt_c/ubiquinol_Oxase_su3"/>
</dbReference>
<dbReference type="PANTHER" id="PTHR11403:SF6">
    <property type="entry name" value="NITRIC OXIDE REDUCTASE SUBUNIT E"/>
    <property type="match status" value="1"/>
</dbReference>
<evidence type="ECO:0000256" key="9">
    <source>
        <dbReference type="RuleBase" id="RU003376"/>
    </source>
</evidence>
<feature type="transmembrane region" description="Helical" evidence="10">
    <location>
        <begin position="26"/>
        <end position="48"/>
    </location>
</feature>
<feature type="transmembrane region" description="Helical" evidence="10">
    <location>
        <begin position="135"/>
        <end position="160"/>
    </location>
</feature>
<dbReference type="InterPro" id="IPR035973">
    <property type="entry name" value="Cyt_c_oxidase_su3-like_sf"/>
</dbReference>
<keyword evidence="13" id="KW-1185">Reference proteome</keyword>
<feature type="transmembrane region" description="Helical" evidence="10">
    <location>
        <begin position="68"/>
        <end position="90"/>
    </location>
</feature>
<evidence type="ECO:0000256" key="1">
    <source>
        <dbReference type="ARBA" id="ARBA00004141"/>
    </source>
</evidence>
<dbReference type="PROSITE" id="PS50253">
    <property type="entry name" value="COX3"/>
    <property type="match status" value="1"/>
</dbReference>
<name>A0AAD1HFB1_9MYCO</name>
<dbReference type="RefSeq" id="WP_083149298.1">
    <property type="nucleotide sequence ID" value="NZ_AP022560.1"/>
</dbReference>
<evidence type="ECO:0000256" key="6">
    <source>
        <dbReference type="ARBA" id="ARBA00023136"/>
    </source>
</evidence>
<evidence type="ECO:0000256" key="7">
    <source>
        <dbReference type="ARBA" id="ARBA00031400"/>
    </source>
</evidence>
<keyword evidence="4 9" id="KW-0812">Transmembrane</keyword>
<proteinExistence type="inferred from homology"/>
<evidence type="ECO:0000256" key="2">
    <source>
        <dbReference type="ARBA" id="ARBA00010581"/>
    </source>
</evidence>
<comment type="similarity">
    <text evidence="2 9">Belongs to the cytochrome c oxidase subunit 3 family.</text>
</comment>
<evidence type="ECO:0000256" key="4">
    <source>
        <dbReference type="ARBA" id="ARBA00022692"/>
    </source>
</evidence>
<dbReference type="EMBL" id="AP022560">
    <property type="protein sequence ID" value="BBX03944.1"/>
    <property type="molecule type" value="Genomic_DNA"/>
</dbReference>